<accession>A0A1U9MIW3</accession>
<evidence type="ECO:0000256" key="3">
    <source>
        <dbReference type="ARBA" id="ARBA00023136"/>
    </source>
</evidence>
<evidence type="ECO:0000256" key="2">
    <source>
        <dbReference type="ARBA" id="ARBA00010116"/>
    </source>
</evidence>
<feature type="domain" description="Big-1" evidence="6">
    <location>
        <begin position="777"/>
        <end position="880"/>
    </location>
</feature>
<organism evidence="8 9">
    <name type="scientific">Bartonella choladocola</name>
    <dbReference type="NCBI Taxonomy" id="2750995"/>
    <lineage>
        <taxon>Bacteria</taxon>
        <taxon>Pseudomonadati</taxon>
        <taxon>Pseudomonadota</taxon>
        <taxon>Alphaproteobacteria</taxon>
        <taxon>Hyphomicrobiales</taxon>
        <taxon>Bartonellaceae</taxon>
        <taxon>Bartonella</taxon>
    </lineage>
</organism>
<feature type="domain" description="Big-1" evidence="6">
    <location>
        <begin position="1245"/>
        <end position="1348"/>
    </location>
</feature>
<dbReference type="InterPro" id="IPR036779">
    <property type="entry name" value="LysM_dom_sf"/>
</dbReference>
<dbReference type="GO" id="GO:0007155">
    <property type="term" value="P:cell adhesion"/>
    <property type="evidence" value="ECO:0007669"/>
    <property type="project" value="InterPro"/>
</dbReference>
<feature type="domain" description="Big-1" evidence="6">
    <location>
        <begin position="2766"/>
        <end position="2869"/>
    </location>
</feature>
<feature type="domain" description="Big-1" evidence="6">
    <location>
        <begin position="1830"/>
        <end position="1933"/>
    </location>
</feature>
<dbReference type="Pfam" id="PF01476">
    <property type="entry name" value="LysM"/>
    <property type="match status" value="1"/>
</dbReference>
<feature type="domain" description="Big-1" evidence="6">
    <location>
        <begin position="2883"/>
        <end position="2986"/>
    </location>
</feature>
<dbReference type="Pfam" id="PF09134">
    <property type="entry name" value="Invasin_D3"/>
    <property type="match status" value="20"/>
</dbReference>
<dbReference type="KEGG" id="bapi:BBC0122_015750"/>
<dbReference type="InterPro" id="IPR018392">
    <property type="entry name" value="LysM"/>
</dbReference>
<dbReference type="PROSITE" id="PS51127">
    <property type="entry name" value="BIG1"/>
    <property type="match status" value="19"/>
</dbReference>
<protein>
    <submittedName>
        <fullName evidence="8">Invasin, domain 3</fullName>
    </submittedName>
</protein>
<reference evidence="8 9" key="1">
    <citation type="submission" date="2016-11" db="EMBL/GenBank/DDBJ databases">
        <title>Comparative genomics of Bartonella apis.</title>
        <authorList>
            <person name="Engel P."/>
        </authorList>
    </citation>
    <scope>NUCLEOTIDE SEQUENCE [LARGE SCALE GENOMIC DNA]</scope>
    <source>
        <strain evidence="8 9">BBC0122</strain>
    </source>
</reference>
<dbReference type="RefSeq" id="WP_077992848.1">
    <property type="nucleotide sequence ID" value="NZ_CP015625.1"/>
</dbReference>
<dbReference type="Gene3D" id="2.40.160.160">
    <property type="entry name" value="Inverse autotransporter, beta-domain"/>
    <property type="match status" value="1"/>
</dbReference>
<feature type="domain" description="LysM" evidence="7">
    <location>
        <begin position="92"/>
        <end position="140"/>
    </location>
</feature>
<dbReference type="InterPro" id="IPR051715">
    <property type="entry name" value="Intimin-Invasin_domain"/>
</dbReference>
<evidence type="ECO:0000313" key="9">
    <source>
        <dbReference type="Proteomes" id="UP000189632"/>
    </source>
</evidence>
<feature type="domain" description="Big-1" evidence="6">
    <location>
        <begin position="1362"/>
        <end position="1465"/>
    </location>
</feature>
<feature type="domain" description="Big-1" evidence="6">
    <location>
        <begin position="2298"/>
        <end position="2401"/>
    </location>
</feature>
<dbReference type="InterPro" id="IPR013783">
    <property type="entry name" value="Ig-like_fold"/>
</dbReference>
<comment type="subcellular location">
    <subcellularLocation>
        <location evidence="1">Cell outer membrane</location>
    </subcellularLocation>
</comment>
<dbReference type="InterPro" id="IPR008964">
    <property type="entry name" value="Invasin/intimin_cell_adhesion"/>
</dbReference>
<dbReference type="Gene3D" id="2.60.40.10">
    <property type="entry name" value="Immunoglobulins"/>
    <property type="match status" value="24"/>
</dbReference>
<dbReference type="OrthoDB" id="8320584at2"/>
<dbReference type="PRINTS" id="PR01369">
    <property type="entry name" value="INTIMIN"/>
</dbReference>
<evidence type="ECO:0000313" key="8">
    <source>
        <dbReference type="EMBL" id="AQT47678.1"/>
    </source>
</evidence>
<dbReference type="Proteomes" id="UP000189632">
    <property type="component" value="Chromosome"/>
</dbReference>
<evidence type="ECO:0000259" key="6">
    <source>
        <dbReference type="PROSITE" id="PS51127"/>
    </source>
</evidence>
<feature type="domain" description="Big-1" evidence="6">
    <location>
        <begin position="1713"/>
        <end position="1816"/>
    </location>
</feature>
<feature type="domain" description="Big-1" evidence="6">
    <location>
        <begin position="2532"/>
        <end position="2635"/>
    </location>
</feature>
<dbReference type="InterPro" id="IPR024519">
    <property type="entry name" value="IAT_beta"/>
</dbReference>
<dbReference type="PANTHER" id="PTHR39576:SF2">
    <property type="entry name" value="ATTACHING AND EFFACING PROTEIN HOMOLOG-RELATED"/>
    <property type="match status" value="1"/>
</dbReference>
<dbReference type="InterPro" id="IPR003344">
    <property type="entry name" value="Big_1_dom"/>
</dbReference>
<dbReference type="PROSITE" id="PS51782">
    <property type="entry name" value="LYSM"/>
    <property type="match status" value="1"/>
</dbReference>
<evidence type="ECO:0000256" key="4">
    <source>
        <dbReference type="ARBA" id="ARBA00023237"/>
    </source>
</evidence>
<evidence type="ECO:0000259" key="7">
    <source>
        <dbReference type="PROSITE" id="PS51782"/>
    </source>
</evidence>
<dbReference type="InterPro" id="IPR015217">
    <property type="entry name" value="Invasin_dom_3"/>
</dbReference>
<dbReference type="EMBL" id="CP015625">
    <property type="protein sequence ID" value="AQT47678.1"/>
    <property type="molecule type" value="Genomic_DNA"/>
</dbReference>
<dbReference type="SMART" id="SM00634">
    <property type="entry name" value="BID_1"/>
    <property type="match status" value="20"/>
</dbReference>
<name>A0A1U9MIW3_9HYPH</name>
<feature type="domain" description="Big-1" evidence="6">
    <location>
        <begin position="2649"/>
        <end position="2752"/>
    </location>
</feature>
<comment type="similarity">
    <text evidence="2">Belongs to the intimin/invasin family.</text>
</comment>
<feature type="domain" description="Big-1" evidence="6">
    <location>
        <begin position="2181"/>
        <end position="2284"/>
    </location>
</feature>
<dbReference type="Pfam" id="PF11924">
    <property type="entry name" value="IAT_beta"/>
    <property type="match status" value="1"/>
</dbReference>
<feature type="domain" description="Big-1" evidence="6">
    <location>
        <begin position="1596"/>
        <end position="1699"/>
    </location>
</feature>
<feature type="domain" description="Big-1" evidence="6">
    <location>
        <begin position="1128"/>
        <end position="1231"/>
    </location>
</feature>
<feature type="domain" description="Big-1" evidence="6">
    <location>
        <begin position="2064"/>
        <end position="2167"/>
    </location>
</feature>
<dbReference type="Gene3D" id="3.10.350.10">
    <property type="entry name" value="LysM domain"/>
    <property type="match status" value="1"/>
</dbReference>
<keyword evidence="4" id="KW-0998">Cell outer membrane</keyword>
<dbReference type="SMART" id="SM00257">
    <property type="entry name" value="LysM"/>
    <property type="match status" value="1"/>
</dbReference>
<evidence type="ECO:0000256" key="5">
    <source>
        <dbReference type="SAM" id="MobiDB-lite"/>
    </source>
</evidence>
<proteinExistence type="inferred from homology"/>
<feature type="domain" description="Big-1" evidence="6">
    <location>
        <begin position="2415"/>
        <end position="2518"/>
    </location>
</feature>
<dbReference type="GO" id="GO:0009279">
    <property type="term" value="C:cell outer membrane"/>
    <property type="evidence" value="ECO:0007669"/>
    <property type="project" value="UniProtKB-SubCell"/>
</dbReference>
<gene>
    <name evidence="8" type="ORF">BBC0122_015750</name>
</gene>
<dbReference type="SUPFAM" id="SSF49373">
    <property type="entry name" value="Invasin/intimin cell-adhesion fragments"/>
    <property type="match status" value="21"/>
</dbReference>
<keyword evidence="3" id="KW-0472">Membrane</keyword>
<feature type="domain" description="Big-1" evidence="6">
    <location>
        <begin position="1947"/>
        <end position="2050"/>
    </location>
</feature>
<dbReference type="InterPro" id="IPR003535">
    <property type="entry name" value="Intimin/invasin_bac"/>
</dbReference>
<feature type="domain" description="Big-1" evidence="6">
    <location>
        <begin position="894"/>
        <end position="997"/>
    </location>
</feature>
<feature type="region of interest" description="Disordered" evidence="5">
    <location>
        <begin position="3307"/>
        <end position="3326"/>
    </location>
</feature>
<dbReference type="Pfam" id="PF02369">
    <property type="entry name" value="Big_1"/>
    <property type="match status" value="1"/>
</dbReference>
<keyword evidence="9" id="KW-1185">Reference proteome</keyword>
<dbReference type="CDD" id="cd00118">
    <property type="entry name" value="LysM"/>
    <property type="match status" value="1"/>
</dbReference>
<dbReference type="PANTHER" id="PTHR39576">
    <property type="entry name" value="ATTACHING AND EFFACING PROTEIN HOMOLOG-RELATED-RELATED"/>
    <property type="match status" value="1"/>
</dbReference>
<feature type="domain" description="Big-1" evidence="6">
    <location>
        <begin position="1011"/>
        <end position="1114"/>
    </location>
</feature>
<evidence type="ECO:0000256" key="1">
    <source>
        <dbReference type="ARBA" id="ARBA00004442"/>
    </source>
</evidence>
<dbReference type="FunFam" id="2.40.160.160:FF:000001">
    <property type="entry name" value="Intimin-like inverse autotransporter SinH"/>
    <property type="match status" value="1"/>
</dbReference>
<feature type="domain" description="Big-1" evidence="6">
    <location>
        <begin position="1479"/>
        <end position="1582"/>
    </location>
</feature>
<sequence>MNMWGDFLSRFRNKTISWLTIFFYVCSTFLLTIAQADAAQRSRDRQYEGAYGSNSYYGASYKGGDYQSQGLNPASYGSSSLNDTYSTPIMTRAYVLVSGDTLDSVAKRYNLSVEGLRRLNLDRFFKNGFDKVTVGDTVYVPLSPVSDDMAHYLETGSSQDSAISSLATRAGQFLSNGGHSSELENMAKGYFSGKANGEINRWFNQFGTSRIQLNVDDGFSLKNSQFEMLLPVYDKGNSLVFTQTSIHRTDDRTQSNLGFGYRYFTQDYMLGGNAFWDYDISRSHSRMGVGVEYWRDYLKLGMNAYYRLSDWRTSPDVDDYYERPANGWDIRAEGYLPSYPKLGMKLNFEQYYGNEVGLFGKSERQKNPYAVTFGANYTPIPLVTFNVDHRQGASGKDDTRLGFQVNYRFGVPLSKQLDPDAVGDMRTLAGSRYDLVDRNNNMVLEYKKQEVIKLYMVGGITGFYNETYSLGISVKSKNDVASVSVMAASLIAAGGKIVQGRGVSDYSVVLPPYQRGGNNNYVVNAVATDVKGNTSKEATTTVTVNAPRFDNTNSTFTPSETTLPADNVSAQTLSLSLKTMQGTAYDVPVSDIKLNVTGKNTAKIDPSFKRVDAGVYEITVTAGTTSETLILTPSVDGKNVSSAKVEFVLKASTARVTDVVLVGTETSKIADGVNYFEFQAIAHDEQGNLVPDAVVEWTQDKGSDVILSATKRDASGVTSKTNSQGVADIRLTSTTKAVANIKVSANVVDDTNVVNAQLVSFRAGDTPVDKDAAGNVRSKFTAVPLSIVANNKQSSTLTFTAQDENGNPVSGIKDKLVFDVVIKGGSAPESGKVTLTAINEEGSSGVYTASFKGTLANVYTITPKFNGKAVGSLAVDVALTAGVPVDKDGDGNGRSTFKAVPLSIIANNKQSSTLTFTAQDEDGVPVSGIKDKLVFDVVIKGGSAPESGKVTLTAINEEGSSGVYTASFKGTLANVYTITPKFNGKAVGSLAVDVALTAGVPVDKDGDGNVRSTFKAVPLSIIANNKQSSTLTFTAQDEDGVPVSGIKDKLVFDVVIKGGSAPESGKVTLTAINEEGSSGVYTASFKGTLANVYTITPKFNGKAVGSLAVDVALTAGVPVDKDGDGNVRSTFKAVPLSIIANNKQSSTLTFTAQDEDGVPVSGIKDKLVFDVVIKGGSAPESGKVTLTAINEEGSSGVYTASFKGTLANVYTITPKFNGKAVGSLAVDVALTAGVPVDKDGDGNVRSTFKAVPLSIIANNKQSSTLTFTAQDEDGVPVSGIKDKLVFDVVIKGGSAPESGKVTLTAINEEGSSGVYTASFKGTLANVYTITPKFNGKAVGSLAVDVALTAGVPVDKDGDGNVRSTFKAVPLSIIANNKQSSTLTFTAQDEDGVPVSGIKDKLVFDVVIKGGSAPESGKVTLTAINEEGSSGVYTASFKGTLANVYTITPKFNGKAVGSLAVDVALTAGVPVDKDGDGNVRSTFKAVPLSIIANNKQSSTLTFTAQDEDGVPVSGIKDKLVFDVVIKGGSAPESGKVTLTAINEEGSSGVYTASFKGTLANVYTITPKFNGKAVGSLAVDVALTAGVPVDKDGDGNVRSTFKAVPLSIIANNKQSSTLTFTAQDEDGVPVSGIKDKLVFDVVIKGGSAPESGKVTLTAINEEGSSGVYTASFKGTLANVYTITPKFNGKAVGSLAVDVALTAGVPVDKDGDGNVRSTFKAVPLSIIANNKQSSTLTFTAQDEDGVPVSGIKDKLVFDVVIKGGSAPESGKVTLTAINEEGSSGVYTASFKGTLANVYTITPKFNGKAVGSLAVDVALTAGVPVDKDGDGNVRSTFKAVPLSIIANNKQSSTLTFTAQDEDGVPVSGIKDKLVFDVVIKGGSAPESGKVTLTAINEEGSSGVYTASFKGTLANVYTITPKFNGKAVGSLAVDVALTAGVPVDKDGDGNVRSTFKAVPLSIIANNKQSSTLTFTAQDEDGVPVSGIKDKLVFDVVIKGGSAPESGKVTLTAINEEGSSGVYTASFKGTLANVYTITPKFNGKAVGSLAVDVALTAGVPVDKDGDGNVRSTFKAVPLSIIANNKQSSTLTFTAQDEDGVPVSGIKDKLVFDVVIKGGSAPESGKVTLTAINEEGSSGVYTASFKGTLANVYTITPKFNGKAVGSLAVDVALTAGVPVDKDGDGNVRSTFKAVPLSIIANNKQSSTLTFTAQDEDGVPVSGIKDKLVFDVVIKGGSAPESGKVTLTAINEEGSSGVYTASFKGTLANVYTITPKFNGKAVGSLAVDVALTAGVPVDKDGDGNVRSTFKAVPLSIIANNKQSSTLTFTAQDEDGVPVSGIKDKLVFDVVIKGGSAPESGKVTLTAINEEGSSGVYTASFKGTLANVYTITPKFNGKAVGSLAVDVALTAGVPVDKDGDGNVRSTFKAVPLSIIANNKQSSTLTFTAQDEDGVPVSGIKDKLVFDVVIKGGSAPESGKVTLTAINEEGSSGVYTASFKGTLANVYTITPKFNGKAVGSLAVDVALTAGVPVDKDGDGNVRSTFKAVPLSIIANNKQSSTLTFTAQDEDGVPVSGIKDKLVFDVVIKGGSAPESGKVTLTAINEEGSSGVYTASFKGTLANVYTITPKFNGKAVGSLAVDVALTAGVPVDKDGDGNVRSTFKAVPLSIIANNKQSSTLTFTAQDENGNPVSGIKDKLVFDVVIKGGSAPESGKVTLTAINEEGSSGVYTASFKGTLANVYTITPKFNGKAVGSLAVDVALTAGVPVDKDGDGNVRSTFKAVPLSIIANNKQSSTLTFTAQDEDGVPVSGIKDKLVFDVVIKGGSAPESGKVTLTAINEEGSSGVYTASFKGTLANVYTITPKFNGKAVGSLAVDVALTAGVPVDKDGDGNVRSTFKAVPLSIIANNKQSSTLTFTAQDEDGVPVSGIKDKLVFDVVIKGGSAPESGKVTLTAINEEGSSGVYTASFKGTLANVYTITPKFNGKAVGSLAVDVALTADNNPAQNYSSISVDKDEYPIDSGNEADARISVTVTLKNSVDQPLTGKSALLDAGGAVTVPNSDSGNWTWTDMGDGTYLRYYKANQVGSDLQATLKLSNWSGANYSGKYKVSSVNPSQTYSSISVDKEQYPIDSGNEADAQISVTVTLRNSANQPLTGKSALLGAGGAVTVPNSDSGNWTWTDMGDGKYLRYYKANQVGSDLQATLKLSNWSGANYSGKYKIYSVNATQTYSSISLDKSYYDKNERMVVTVKLRDGLNQPITGMSSSLDAAVTVPRGTPQGSWTDNGNGEYVKWYYNKAGTSSSVSGLKATLKMPGWSSAVESSEYGLGGTSSGDGTIHN</sequence>
<dbReference type="InterPro" id="IPR038177">
    <property type="entry name" value="IAT_beta_sf"/>
</dbReference>